<evidence type="ECO:0000259" key="10">
    <source>
        <dbReference type="Pfam" id="PF04928"/>
    </source>
</evidence>
<comment type="similarity">
    <text evidence="2">Belongs to the poly(A) polymerase family.</text>
</comment>
<dbReference type="Pfam" id="PF04928">
    <property type="entry name" value="PAP_central"/>
    <property type="match status" value="1"/>
</dbReference>
<evidence type="ECO:0000256" key="5">
    <source>
        <dbReference type="ARBA" id="ARBA00022679"/>
    </source>
</evidence>
<protein>
    <recommendedName>
        <fullName evidence="3">polynucleotide adenylyltransferase</fullName>
        <ecNumber evidence="3">2.7.7.19</ecNumber>
    </recommendedName>
</protein>
<evidence type="ECO:0000256" key="4">
    <source>
        <dbReference type="ARBA" id="ARBA00022664"/>
    </source>
</evidence>
<sequence length="164" mass="19019">MVCAKINRRRVSDTLGSMDSSYLQEMDSKTALFTVGRNIYCNRLSFLCGVSFGIMLARICQLYPYSTAAVTLAKFFRVYSSWNWPTPAMLRIPEQQEQIYNLPMWNLRMNVKSRCQQVPIITPSYPEQNSAFNMKPSPLNVMTSARRYVMLRVKAPTQAKHEEW</sequence>
<keyword evidence="8" id="KW-0539">Nucleus</keyword>
<dbReference type="EC" id="2.7.7.19" evidence="3"/>
<reference evidence="11 12" key="1">
    <citation type="submission" date="2024-04" db="EMBL/GenBank/DDBJ databases">
        <authorList>
            <person name="Waldvogel A.-M."/>
            <person name="Schoenle A."/>
        </authorList>
    </citation>
    <scope>NUCLEOTIDE SEQUENCE [LARGE SCALE GENOMIC DNA]</scope>
</reference>
<evidence type="ECO:0000313" key="12">
    <source>
        <dbReference type="Proteomes" id="UP001497482"/>
    </source>
</evidence>
<dbReference type="GO" id="GO:0006397">
    <property type="term" value="P:mRNA processing"/>
    <property type="evidence" value="ECO:0007669"/>
    <property type="project" value="UniProtKB-KW"/>
</dbReference>
<keyword evidence="5" id="KW-0808">Transferase</keyword>
<evidence type="ECO:0000256" key="2">
    <source>
        <dbReference type="ARBA" id="ARBA00010912"/>
    </source>
</evidence>
<evidence type="ECO:0000256" key="7">
    <source>
        <dbReference type="ARBA" id="ARBA00022840"/>
    </source>
</evidence>
<name>A0AAV2KA61_KNICA</name>
<gene>
    <name evidence="11" type="ORF">KC01_LOCUS16767</name>
</gene>
<dbReference type="SUPFAM" id="SSF81631">
    <property type="entry name" value="PAP/OAS1 substrate-binding domain"/>
    <property type="match status" value="1"/>
</dbReference>
<evidence type="ECO:0000256" key="8">
    <source>
        <dbReference type="ARBA" id="ARBA00023242"/>
    </source>
</evidence>
<evidence type="ECO:0000256" key="6">
    <source>
        <dbReference type="ARBA" id="ARBA00022741"/>
    </source>
</evidence>
<comment type="catalytic activity">
    <reaction evidence="9">
        <text>RNA(n) + ATP = RNA(n)-3'-adenine ribonucleotide + diphosphate</text>
        <dbReference type="Rhea" id="RHEA:11332"/>
        <dbReference type="Rhea" id="RHEA-COMP:14527"/>
        <dbReference type="Rhea" id="RHEA-COMP:17347"/>
        <dbReference type="ChEBI" id="CHEBI:30616"/>
        <dbReference type="ChEBI" id="CHEBI:33019"/>
        <dbReference type="ChEBI" id="CHEBI:140395"/>
        <dbReference type="ChEBI" id="CHEBI:173115"/>
        <dbReference type="EC" id="2.7.7.19"/>
    </reaction>
</comment>
<keyword evidence="7" id="KW-0067">ATP-binding</keyword>
<evidence type="ECO:0000256" key="3">
    <source>
        <dbReference type="ARBA" id="ARBA00012388"/>
    </source>
</evidence>
<dbReference type="Gene3D" id="1.10.1410.10">
    <property type="match status" value="1"/>
</dbReference>
<dbReference type="GO" id="GO:1990817">
    <property type="term" value="F:poly(A) RNA polymerase activity"/>
    <property type="evidence" value="ECO:0007669"/>
    <property type="project" value="UniProtKB-EC"/>
</dbReference>
<dbReference type="Proteomes" id="UP001497482">
    <property type="component" value="Chromosome 17"/>
</dbReference>
<accession>A0AAV2KA61</accession>
<keyword evidence="12" id="KW-1185">Reference proteome</keyword>
<organism evidence="11 12">
    <name type="scientific">Knipowitschia caucasica</name>
    <name type="common">Caucasian dwarf goby</name>
    <name type="synonym">Pomatoschistus caucasicus</name>
    <dbReference type="NCBI Taxonomy" id="637954"/>
    <lineage>
        <taxon>Eukaryota</taxon>
        <taxon>Metazoa</taxon>
        <taxon>Chordata</taxon>
        <taxon>Craniata</taxon>
        <taxon>Vertebrata</taxon>
        <taxon>Euteleostomi</taxon>
        <taxon>Actinopterygii</taxon>
        <taxon>Neopterygii</taxon>
        <taxon>Teleostei</taxon>
        <taxon>Neoteleostei</taxon>
        <taxon>Acanthomorphata</taxon>
        <taxon>Gobiaria</taxon>
        <taxon>Gobiiformes</taxon>
        <taxon>Gobioidei</taxon>
        <taxon>Gobiidae</taxon>
        <taxon>Gobiinae</taxon>
        <taxon>Knipowitschia</taxon>
    </lineage>
</organism>
<feature type="domain" description="Poly(A) polymerase central" evidence="10">
    <location>
        <begin position="34"/>
        <end position="147"/>
    </location>
</feature>
<dbReference type="PANTHER" id="PTHR10682">
    <property type="entry name" value="POLY A POLYMERASE"/>
    <property type="match status" value="1"/>
</dbReference>
<dbReference type="GO" id="GO:0005634">
    <property type="term" value="C:nucleus"/>
    <property type="evidence" value="ECO:0007669"/>
    <property type="project" value="UniProtKB-SubCell"/>
</dbReference>
<proteinExistence type="inferred from homology"/>
<evidence type="ECO:0000313" key="11">
    <source>
        <dbReference type="EMBL" id="CAL1586768.1"/>
    </source>
</evidence>
<dbReference type="EMBL" id="OZ035839">
    <property type="protein sequence ID" value="CAL1586768.1"/>
    <property type="molecule type" value="Genomic_DNA"/>
</dbReference>
<dbReference type="AlphaFoldDB" id="A0AAV2KA61"/>
<comment type="subcellular location">
    <subcellularLocation>
        <location evidence="1">Nucleus</location>
    </subcellularLocation>
</comment>
<keyword evidence="6" id="KW-0547">Nucleotide-binding</keyword>
<evidence type="ECO:0000256" key="1">
    <source>
        <dbReference type="ARBA" id="ARBA00004123"/>
    </source>
</evidence>
<dbReference type="GO" id="GO:0005524">
    <property type="term" value="F:ATP binding"/>
    <property type="evidence" value="ECO:0007669"/>
    <property type="project" value="UniProtKB-KW"/>
</dbReference>
<dbReference type="InterPro" id="IPR007012">
    <property type="entry name" value="PolA_pol_cen_dom"/>
</dbReference>
<dbReference type="PANTHER" id="PTHR10682:SF10">
    <property type="entry name" value="POLYNUCLEOTIDE ADENYLYLTRANSFERASE"/>
    <property type="match status" value="1"/>
</dbReference>
<evidence type="ECO:0000256" key="9">
    <source>
        <dbReference type="ARBA" id="ARBA00048830"/>
    </source>
</evidence>
<keyword evidence="4" id="KW-0507">mRNA processing</keyword>